<organism evidence="2 3">
    <name type="scientific">Calocera cornea HHB12733</name>
    <dbReference type="NCBI Taxonomy" id="1353952"/>
    <lineage>
        <taxon>Eukaryota</taxon>
        <taxon>Fungi</taxon>
        <taxon>Dikarya</taxon>
        <taxon>Basidiomycota</taxon>
        <taxon>Agaricomycotina</taxon>
        <taxon>Dacrymycetes</taxon>
        <taxon>Dacrymycetales</taxon>
        <taxon>Dacrymycetaceae</taxon>
        <taxon>Calocera</taxon>
    </lineage>
</organism>
<dbReference type="Proteomes" id="UP000076842">
    <property type="component" value="Unassembled WGS sequence"/>
</dbReference>
<feature type="signal peptide" evidence="1">
    <location>
        <begin position="1"/>
        <end position="17"/>
    </location>
</feature>
<feature type="chain" id="PRO_5007857164" description="N-acetyltransferase domain-containing protein" evidence="1">
    <location>
        <begin position="18"/>
        <end position="174"/>
    </location>
</feature>
<name>A0A165EG52_9BASI</name>
<evidence type="ECO:0000256" key="1">
    <source>
        <dbReference type="SAM" id="SignalP"/>
    </source>
</evidence>
<evidence type="ECO:0000313" key="3">
    <source>
        <dbReference type="Proteomes" id="UP000076842"/>
    </source>
</evidence>
<evidence type="ECO:0008006" key="4">
    <source>
        <dbReference type="Google" id="ProtNLM"/>
    </source>
</evidence>
<evidence type="ECO:0000313" key="2">
    <source>
        <dbReference type="EMBL" id="KZT54803.1"/>
    </source>
</evidence>
<dbReference type="InParanoid" id="A0A165EG52"/>
<sequence length="174" mass="18390">MFRVFSLWNLLIATSEPAPSCSNAAGTVSVVSAATGLFIAADLLEGRVVLTQDETAALQMPLMKGFLGDYGCSGGDSWIDMTGVPILAGFLEATGVGLSSLRVMDTRDPSTPTTVTTFLRADGNLVGITADFDLFQALVASEQGPSYTVVVYPNMRLRGIANQFLRKLQMTGTA</sequence>
<accession>A0A165EG52</accession>
<reference evidence="2 3" key="1">
    <citation type="journal article" date="2016" name="Mol. Biol. Evol.">
        <title>Comparative Genomics of Early-Diverging Mushroom-Forming Fungi Provides Insights into the Origins of Lignocellulose Decay Capabilities.</title>
        <authorList>
            <person name="Nagy L.G."/>
            <person name="Riley R."/>
            <person name="Tritt A."/>
            <person name="Adam C."/>
            <person name="Daum C."/>
            <person name="Floudas D."/>
            <person name="Sun H."/>
            <person name="Yadav J.S."/>
            <person name="Pangilinan J."/>
            <person name="Larsson K.H."/>
            <person name="Matsuura K."/>
            <person name="Barry K."/>
            <person name="Labutti K."/>
            <person name="Kuo R."/>
            <person name="Ohm R.A."/>
            <person name="Bhattacharya S.S."/>
            <person name="Shirouzu T."/>
            <person name="Yoshinaga Y."/>
            <person name="Martin F.M."/>
            <person name="Grigoriev I.V."/>
            <person name="Hibbett D.S."/>
        </authorList>
    </citation>
    <scope>NUCLEOTIDE SEQUENCE [LARGE SCALE GENOMIC DNA]</scope>
    <source>
        <strain evidence="2 3">HHB12733</strain>
    </source>
</reference>
<proteinExistence type="predicted"/>
<protein>
    <recommendedName>
        <fullName evidence="4">N-acetyltransferase domain-containing protein</fullName>
    </recommendedName>
</protein>
<dbReference type="EMBL" id="KV424007">
    <property type="protein sequence ID" value="KZT54803.1"/>
    <property type="molecule type" value="Genomic_DNA"/>
</dbReference>
<dbReference type="AlphaFoldDB" id="A0A165EG52"/>
<gene>
    <name evidence="2" type="ORF">CALCODRAFT_556753</name>
</gene>
<keyword evidence="3" id="KW-1185">Reference proteome</keyword>
<keyword evidence="1" id="KW-0732">Signal</keyword>